<sequence length="198" mass="22474">MKLHLITLLIPFALAGCSNQLMPVDSQSDKLVREKDIKPYLEQWDNNKEQIARLSTMEEDLSLLIQALSAQTDIDTVPEPLKEKVKRVEYGSKQSLQLSSETVLADNTISINKAIYGVQIGRYLVSNGAKRQVQRLKEQYPQLNSILQYRINEQQKESTTFYSVVAGPLKNQQQAAQLCLFFYKIGNKCTLATFSEDV</sequence>
<feature type="domain" description="SPOR" evidence="1">
    <location>
        <begin position="110"/>
        <end position="195"/>
    </location>
</feature>
<dbReference type="Gene3D" id="3.30.70.1070">
    <property type="entry name" value="Sporulation related repeat"/>
    <property type="match status" value="1"/>
</dbReference>
<evidence type="ECO:0000259" key="1">
    <source>
        <dbReference type="PROSITE" id="PS51724"/>
    </source>
</evidence>
<dbReference type="InterPro" id="IPR036680">
    <property type="entry name" value="SPOR-like_sf"/>
</dbReference>
<dbReference type="GO" id="GO:0042834">
    <property type="term" value="F:peptidoglycan binding"/>
    <property type="evidence" value="ECO:0007669"/>
    <property type="project" value="InterPro"/>
</dbReference>
<evidence type="ECO:0000313" key="2">
    <source>
        <dbReference type="EMBL" id="XDH86830.1"/>
    </source>
</evidence>
<reference evidence="2" key="1">
    <citation type="submission" date="2024-07" db="EMBL/GenBank/DDBJ databases">
        <authorList>
            <person name="Jiang Y."/>
            <person name="Qin Q."/>
        </authorList>
    </citation>
    <scope>NUCLEOTIDE SEQUENCE</scope>
    <source>
        <strain evidence="2">SD03</strain>
    </source>
</reference>
<dbReference type="RefSeq" id="WP_128583136.1">
    <property type="nucleotide sequence ID" value="NZ_CP162514.1"/>
</dbReference>
<gene>
    <name evidence="2" type="ORF">ABZP26_12270</name>
</gene>
<dbReference type="Pfam" id="PF05036">
    <property type="entry name" value="SPOR"/>
    <property type="match status" value="1"/>
</dbReference>
<dbReference type="PROSITE" id="PS51257">
    <property type="entry name" value="PROKAR_LIPOPROTEIN"/>
    <property type="match status" value="1"/>
</dbReference>
<proteinExistence type="predicted"/>
<dbReference type="PROSITE" id="PS51724">
    <property type="entry name" value="SPOR"/>
    <property type="match status" value="1"/>
</dbReference>
<dbReference type="InterPro" id="IPR007730">
    <property type="entry name" value="SPOR-like_dom"/>
</dbReference>
<dbReference type="AlphaFoldDB" id="A0AB39AN28"/>
<organism evidence="2">
    <name type="scientific">Pseudoalteromonas sp. SD03</name>
    <dbReference type="NCBI Taxonomy" id="3231719"/>
    <lineage>
        <taxon>Bacteria</taxon>
        <taxon>Pseudomonadati</taxon>
        <taxon>Pseudomonadota</taxon>
        <taxon>Gammaproteobacteria</taxon>
        <taxon>Alteromonadales</taxon>
        <taxon>Pseudoalteromonadaceae</taxon>
        <taxon>Pseudoalteromonas</taxon>
    </lineage>
</organism>
<protein>
    <submittedName>
        <fullName evidence="2">SPOR domain-containing protein</fullName>
    </submittedName>
</protein>
<accession>A0AB39AN28</accession>
<name>A0AB39AN28_9GAMM</name>
<dbReference type="EMBL" id="CP162514">
    <property type="protein sequence ID" value="XDH86830.1"/>
    <property type="molecule type" value="Genomic_DNA"/>
</dbReference>